<feature type="compositionally biased region" description="Basic and acidic residues" evidence="1">
    <location>
        <begin position="136"/>
        <end position="149"/>
    </location>
</feature>
<dbReference type="Proteomes" id="UP000007350">
    <property type="component" value="Unassembled WGS sequence"/>
</dbReference>
<reference evidence="2 3" key="1">
    <citation type="journal article" date="2012" name="BMC Genomics">
        <title>Comparative genomic analysis of human infective Trypanosoma cruzi lineages with the bat-restricted subspecies T. cruzi marinkellei.</title>
        <authorList>
            <person name="Franzen O."/>
            <person name="Talavera-Lopez C."/>
            <person name="Ochaya S."/>
            <person name="Butler C.E."/>
            <person name="Messenger L.A."/>
            <person name="Lewis M.D."/>
            <person name="Llewellyn M.S."/>
            <person name="Marinkelle C.J."/>
            <person name="Tyler K.M."/>
            <person name="Miles M.A."/>
            <person name="Andersson B."/>
        </authorList>
    </citation>
    <scope>NUCLEOTIDE SEQUENCE [LARGE SCALE GENOMIC DNA]</scope>
    <source>
        <strain evidence="2 3">B7</strain>
    </source>
</reference>
<sequence length="247" mass="26242">MPGTPGNKNIGSAAAPAVRLGSCGPRRRAQLTGLTCKCINKKGAQKKRSTRLHKGNHCHVITLGKDPSWPAPQGHNAPGGIKPRIDAKVAPDDRSYKKHIYQASSGDAHAAGGPTLPRVREGREKSPSRPHVRTHAHQDAYHPPRDFELRVGRNIARPQSHSYDGAAHCGGAKAAPHISAVGTQSHAPTDVTATHAGRASLPMEQRPSAPPRAATRRLREETAGPVHGQQNTPFVLLSNGALHPRSG</sequence>
<feature type="region of interest" description="Disordered" evidence="1">
    <location>
        <begin position="63"/>
        <end position="149"/>
    </location>
</feature>
<evidence type="ECO:0000313" key="2">
    <source>
        <dbReference type="EMBL" id="EKF31508.1"/>
    </source>
</evidence>
<evidence type="ECO:0000313" key="3">
    <source>
        <dbReference type="Proteomes" id="UP000007350"/>
    </source>
</evidence>
<keyword evidence="3" id="KW-1185">Reference proteome</keyword>
<protein>
    <submittedName>
        <fullName evidence="2">Uncharacterized protein</fullName>
    </submittedName>
</protein>
<feature type="compositionally biased region" description="Basic and acidic residues" evidence="1">
    <location>
        <begin position="118"/>
        <end position="127"/>
    </location>
</feature>
<dbReference type="EMBL" id="AHKC01010773">
    <property type="protein sequence ID" value="EKF31508.1"/>
    <property type="molecule type" value="Genomic_DNA"/>
</dbReference>
<comment type="caution">
    <text evidence="2">The sequence shown here is derived from an EMBL/GenBank/DDBJ whole genome shotgun (WGS) entry which is preliminary data.</text>
</comment>
<feature type="compositionally biased region" description="Basic and acidic residues" evidence="1">
    <location>
        <begin position="83"/>
        <end position="95"/>
    </location>
</feature>
<feature type="region of interest" description="Disordered" evidence="1">
    <location>
        <begin position="176"/>
        <end position="247"/>
    </location>
</feature>
<gene>
    <name evidence="2" type="ORF">MOQ_004656</name>
</gene>
<accession>K2M8Y0</accession>
<evidence type="ECO:0000256" key="1">
    <source>
        <dbReference type="SAM" id="MobiDB-lite"/>
    </source>
</evidence>
<organism evidence="2 3">
    <name type="scientific">Trypanosoma cruzi marinkellei</name>
    <dbReference type="NCBI Taxonomy" id="85056"/>
    <lineage>
        <taxon>Eukaryota</taxon>
        <taxon>Discoba</taxon>
        <taxon>Euglenozoa</taxon>
        <taxon>Kinetoplastea</taxon>
        <taxon>Metakinetoplastina</taxon>
        <taxon>Trypanosomatida</taxon>
        <taxon>Trypanosomatidae</taxon>
        <taxon>Trypanosoma</taxon>
        <taxon>Schizotrypanum</taxon>
    </lineage>
</organism>
<dbReference type="AlphaFoldDB" id="K2M8Y0"/>
<name>K2M8Y0_TRYCR</name>
<proteinExistence type="predicted"/>